<dbReference type="Gene3D" id="3.90.180.10">
    <property type="entry name" value="Medium-chain alcohol dehydrogenases, catalytic domain"/>
    <property type="match status" value="1"/>
</dbReference>
<dbReference type="CDD" id="cd08297">
    <property type="entry name" value="CAD3"/>
    <property type="match status" value="1"/>
</dbReference>
<dbReference type="GeneID" id="25312810"/>
<dbReference type="SMART" id="SM00829">
    <property type="entry name" value="PKS_ER"/>
    <property type="match status" value="1"/>
</dbReference>
<evidence type="ECO:0000256" key="5">
    <source>
        <dbReference type="ARBA" id="ARBA00023002"/>
    </source>
</evidence>
<dbReference type="PANTHER" id="PTHR42940:SF8">
    <property type="entry name" value="VACUOLAR PROTEIN SORTING-ASSOCIATED PROTEIN 11"/>
    <property type="match status" value="1"/>
</dbReference>
<evidence type="ECO:0000256" key="6">
    <source>
        <dbReference type="ARBA" id="ARBA00023027"/>
    </source>
</evidence>
<dbReference type="InterPro" id="IPR011032">
    <property type="entry name" value="GroES-like_sf"/>
</dbReference>
<dbReference type="STRING" id="1408163.A0A0F4Z3X1"/>
<dbReference type="GO" id="GO:0046872">
    <property type="term" value="F:metal ion binding"/>
    <property type="evidence" value="ECO:0007669"/>
    <property type="project" value="UniProtKB-KW"/>
</dbReference>
<dbReference type="GO" id="GO:0004022">
    <property type="term" value="F:alcohol dehydrogenase (NAD+) activity"/>
    <property type="evidence" value="ECO:0007669"/>
    <property type="project" value="TreeGrafter"/>
</dbReference>
<evidence type="ECO:0000256" key="2">
    <source>
        <dbReference type="ARBA" id="ARBA00008072"/>
    </source>
</evidence>
<dbReference type="FunFam" id="3.40.50.720:FF:000039">
    <property type="entry name" value="Alcohol dehydrogenase AdhP"/>
    <property type="match status" value="1"/>
</dbReference>
<protein>
    <recommendedName>
        <fullName evidence="7">Enoyl reductase (ER) domain-containing protein</fullName>
    </recommendedName>
</protein>
<evidence type="ECO:0000313" key="8">
    <source>
        <dbReference type="EMBL" id="KKA25209.1"/>
    </source>
</evidence>
<feature type="domain" description="Enoyl reductase (ER)" evidence="7">
    <location>
        <begin position="22"/>
        <end position="382"/>
    </location>
</feature>
<dbReference type="SUPFAM" id="SSF50129">
    <property type="entry name" value="GroES-like"/>
    <property type="match status" value="1"/>
</dbReference>
<dbReference type="PANTHER" id="PTHR42940">
    <property type="entry name" value="ALCOHOL DEHYDROGENASE 1-RELATED"/>
    <property type="match status" value="1"/>
</dbReference>
<sequence>MATATATAASPPASMKAQCLDGFNKPYDFREVPLPALTSPYDVLIKVDAASFCHTDAVLAAGLMPPHPPSFPIIGCHEFVGTVVAVPDEQSTTTAVAAASLRLFRPGERVAVCCNKYHVCGECDECRTDTGPTTDPPGFSTICPKGLVSGISRDGGFAEYAVVDARQLIPIPEGMTPVQTAPMMCAGVTIYAAIQKCALSPGQRIGIIGCGGGLGHLGLQFAAKMGLEVYGVDNADEPLALARGLNTGARIVDARREDADAVAREVGQRDGKQHRSEMGLDAVIILPESQQAFDYGVTLLRNHGKCVVVSFPKAGFHLSSHDVVFRDIAVVGSLFGSRRQAAEMLEFAARHQVKAVTRTYPLSKLNDLVAEYHRGCGGKLVVDMSKQ</sequence>
<keyword evidence="6" id="KW-0520">NAD</keyword>
<accession>A0A0F4Z3X1</accession>
<dbReference type="OrthoDB" id="256333at2759"/>
<dbReference type="Pfam" id="PF08240">
    <property type="entry name" value="ADH_N"/>
    <property type="match status" value="1"/>
</dbReference>
<proteinExistence type="inferred from homology"/>
<dbReference type="InterPro" id="IPR013149">
    <property type="entry name" value="ADH-like_C"/>
</dbReference>
<dbReference type="InterPro" id="IPR020843">
    <property type="entry name" value="ER"/>
</dbReference>
<evidence type="ECO:0000259" key="7">
    <source>
        <dbReference type="SMART" id="SM00829"/>
    </source>
</evidence>
<dbReference type="AlphaFoldDB" id="A0A0F4Z3X1"/>
<evidence type="ECO:0000313" key="9">
    <source>
        <dbReference type="Proteomes" id="UP000053958"/>
    </source>
</evidence>
<gene>
    <name evidence="8" type="ORF">T310_0756</name>
</gene>
<keyword evidence="4" id="KW-0862">Zinc</keyword>
<dbReference type="Proteomes" id="UP000053958">
    <property type="component" value="Unassembled WGS sequence"/>
</dbReference>
<dbReference type="InterPro" id="IPR036291">
    <property type="entry name" value="NAD(P)-bd_dom_sf"/>
</dbReference>
<comment type="cofactor">
    <cofactor evidence="1">
        <name>Zn(2+)</name>
        <dbReference type="ChEBI" id="CHEBI:29105"/>
    </cofactor>
</comment>
<comment type="similarity">
    <text evidence="2">Belongs to the zinc-containing alcohol dehydrogenase family.</text>
</comment>
<evidence type="ECO:0000256" key="3">
    <source>
        <dbReference type="ARBA" id="ARBA00022723"/>
    </source>
</evidence>
<comment type="caution">
    <text evidence="8">The sequence shown here is derived from an EMBL/GenBank/DDBJ whole genome shotgun (WGS) entry which is preliminary data.</text>
</comment>
<organism evidence="8 9">
    <name type="scientific">Rasamsonia emersonii (strain ATCC 16479 / CBS 393.64 / IMI 116815)</name>
    <dbReference type="NCBI Taxonomy" id="1408163"/>
    <lineage>
        <taxon>Eukaryota</taxon>
        <taxon>Fungi</taxon>
        <taxon>Dikarya</taxon>
        <taxon>Ascomycota</taxon>
        <taxon>Pezizomycotina</taxon>
        <taxon>Eurotiomycetes</taxon>
        <taxon>Eurotiomycetidae</taxon>
        <taxon>Eurotiales</taxon>
        <taxon>Trichocomaceae</taxon>
        <taxon>Rasamsonia</taxon>
    </lineage>
</organism>
<keyword evidence="3" id="KW-0479">Metal-binding</keyword>
<dbReference type="InterPro" id="IPR013154">
    <property type="entry name" value="ADH-like_N"/>
</dbReference>
<dbReference type="Pfam" id="PF00107">
    <property type="entry name" value="ADH_zinc_N"/>
    <property type="match status" value="1"/>
</dbReference>
<dbReference type="EMBL" id="LASV01000032">
    <property type="protein sequence ID" value="KKA25209.1"/>
    <property type="molecule type" value="Genomic_DNA"/>
</dbReference>
<name>A0A0F4Z3X1_RASE3</name>
<dbReference type="RefSeq" id="XP_013331821.1">
    <property type="nucleotide sequence ID" value="XM_013476367.1"/>
</dbReference>
<dbReference type="GO" id="GO:0005737">
    <property type="term" value="C:cytoplasm"/>
    <property type="evidence" value="ECO:0007669"/>
    <property type="project" value="TreeGrafter"/>
</dbReference>
<keyword evidence="9" id="KW-1185">Reference proteome</keyword>
<keyword evidence="5" id="KW-0560">Oxidoreductase</keyword>
<evidence type="ECO:0000256" key="1">
    <source>
        <dbReference type="ARBA" id="ARBA00001947"/>
    </source>
</evidence>
<dbReference type="SUPFAM" id="SSF51735">
    <property type="entry name" value="NAD(P)-binding Rossmann-fold domains"/>
    <property type="match status" value="1"/>
</dbReference>
<reference evidence="8 9" key="1">
    <citation type="submission" date="2015-04" db="EMBL/GenBank/DDBJ databases">
        <authorList>
            <person name="Heijne W.H."/>
            <person name="Fedorova N.D."/>
            <person name="Nierman W.C."/>
            <person name="Vollebregt A.W."/>
            <person name="Zhao Z."/>
            <person name="Wu L."/>
            <person name="Kumar M."/>
            <person name="Stam H."/>
            <person name="van den Berg M.A."/>
            <person name="Pel H.J."/>
        </authorList>
    </citation>
    <scope>NUCLEOTIDE SEQUENCE [LARGE SCALE GENOMIC DNA]</scope>
    <source>
        <strain evidence="8 9">CBS 393.64</strain>
    </source>
</reference>
<evidence type="ECO:0000256" key="4">
    <source>
        <dbReference type="ARBA" id="ARBA00022833"/>
    </source>
</evidence>
<dbReference type="Gene3D" id="3.40.50.720">
    <property type="entry name" value="NAD(P)-binding Rossmann-like Domain"/>
    <property type="match status" value="1"/>
</dbReference>